<dbReference type="GO" id="GO:0005886">
    <property type="term" value="C:plasma membrane"/>
    <property type="evidence" value="ECO:0007669"/>
    <property type="project" value="UniProtKB-SubCell"/>
</dbReference>
<sequence length="288" mass="31774">MVSPRPSLALALRHRLPLVASYGLVLLAVAIIGLPLLWMVLGSVKTNREIYTLPPPWLPAELRWQNFVEAWNAAPFDRFYLNTIITTLAGVGLELVNAVLTAYALAFLRFPKKNLVFVLLLAALMIPTQVTILPNYLTLSNVFGQSWINTYQGIVLPGAATAFGAFLLRQSFLGLPREVLDAAKVDGCGHLRLLWDVVLPMARPVLVTFGLISLVAKWNDYLWPLIVTNQDVMRTLTVGLTYLFDAEGNTDWGPIMAASIFVIVPLLVVYVWAQKYIIEGITAGATKG</sequence>
<dbReference type="PANTHER" id="PTHR43744:SF13">
    <property type="entry name" value="SN-GLYCEROL-3-PHOSPHATE TRANSPORT INTEGRAL MEMBRANE PROTEIN ABC TRANSPORTER UGPE-RELATED"/>
    <property type="match status" value="1"/>
</dbReference>
<feature type="transmembrane region" description="Helical" evidence="7">
    <location>
        <begin position="193"/>
        <end position="216"/>
    </location>
</feature>
<feature type="transmembrane region" description="Helical" evidence="7">
    <location>
        <begin position="252"/>
        <end position="273"/>
    </location>
</feature>
<accession>A0A6J4UCI4</accession>
<evidence type="ECO:0000313" key="9">
    <source>
        <dbReference type="EMBL" id="CAA9546411.1"/>
    </source>
</evidence>
<keyword evidence="6 7" id="KW-0472">Membrane</keyword>
<evidence type="ECO:0000256" key="4">
    <source>
        <dbReference type="ARBA" id="ARBA00022692"/>
    </source>
</evidence>
<evidence type="ECO:0000256" key="1">
    <source>
        <dbReference type="ARBA" id="ARBA00004651"/>
    </source>
</evidence>
<evidence type="ECO:0000256" key="6">
    <source>
        <dbReference type="ARBA" id="ARBA00023136"/>
    </source>
</evidence>
<feature type="transmembrane region" description="Helical" evidence="7">
    <location>
        <begin position="79"/>
        <end position="108"/>
    </location>
</feature>
<evidence type="ECO:0000256" key="5">
    <source>
        <dbReference type="ARBA" id="ARBA00022989"/>
    </source>
</evidence>
<protein>
    <submittedName>
        <fullName evidence="9">ABC transporter, permease protein 2 (Cluster 1, maltose/g3p/polyamine/iron)</fullName>
    </submittedName>
</protein>
<evidence type="ECO:0000256" key="7">
    <source>
        <dbReference type="RuleBase" id="RU363032"/>
    </source>
</evidence>
<comment type="subcellular location">
    <subcellularLocation>
        <location evidence="1 7">Cell membrane</location>
        <topology evidence="1 7">Multi-pass membrane protein</topology>
    </subcellularLocation>
</comment>
<dbReference type="Pfam" id="PF00528">
    <property type="entry name" value="BPD_transp_1"/>
    <property type="match status" value="1"/>
</dbReference>
<comment type="similarity">
    <text evidence="7">Belongs to the binding-protein-dependent transport system permease family.</text>
</comment>
<proteinExistence type="inferred from homology"/>
<keyword evidence="5 7" id="KW-1133">Transmembrane helix</keyword>
<dbReference type="GO" id="GO:0055085">
    <property type="term" value="P:transmembrane transport"/>
    <property type="evidence" value="ECO:0007669"/>
    <property type="project" value="InterPro"/>
</dbReference>
<evidence type="ECO:0000256" key="3">
    <source>
        <dbReference type="ARBA" id="ARBA00022475"/>
    </source>
</evidence>
<dbReference type="EMBL" id="CADCWF010000082">
    <property type="protein sequence ID" value="CAA9546411.1"/>
    <property type="molecule type" value="Genomic_DNA"/>
</dbReference>
<dbReference type="PROSITE" id="PS50928">
    <property type="entry name" value="ABC_TM1"/>
    <property type="match status" value="1"/>
</dbReference>
<dbReference type="AlphaFoldDB" id="A0A6J4UCI4"/>
<feature type="transmembrane region" description="Helical" evidence="7">
    <location>
        <begin position="149"/>
        <end position="168"/>
    </location>
</feature>
<feature type="transmembrane region" description="Helical" evidence="7">
    <location>
        <begin position="115"/>
        <end position="137"/>
    </location>
</feature>
<feature type="domain" description="ABC transmembrane type-1" evidence="8">
    <location>
        <begin position="80"/>
        <end position="273"/>
    </location>
</feature>
<dbReference type="InterPro" id="IPR035906">
    <property type="entry name" value="MetI-like_sf"/>
</dbReference>
<keyword evidence="4 7" id="KW-0812">Transmembrane</keyword>
<evidence type="ECO:0000256" key="2">
    <source>
        <dbReference type="ARBA" id="ARBA00022448"/>
    </source>
</evidence>
<name>A0A6J4UCI4_9BACT</name>
<evidence type="ECO:0000259" key="8">
    <source>
        <dbReference type="PROSITE" id="PS50928"/>
    </source>
</evidence>
<keyword evidence="3" id="KW-1003">Cell membrane</keyword>
<dbReference type="Gene3D" id="1.10.3720.10">
    <property type="entry name" value="MetI-like"/>
    <property type="match status" value="1"/>
</dbReference>
<dbReference type="InterPro" id="IPR000515">
    <property type="entry name" value="MetI-like"/>
</dbReference>
<dbReference type="CDD" id="cd06261">
    <property type="entry name" value="TM_PBP2"/>
    <property type="match status" value="1"/>
</dbReference>
<reference evidence="9" key="1">
    <citation type="submission" date="2020-02" db="EMBL/GenBank/DDBJ databases">
        <authorList>
            <person name="Meier V. D."/>
        </authorList>
    </citation>
    <scope>NUCLEOTIDE SEQUENCE</scope>
    <source>
        <strain evidence="9">AVDCRST_MAG59</strain>
    </source>
</reference>
<feature type="transmembrane region" description="Helical" evidence="7">
    <location>
        <begin position="21"/>
        <end position="41"/>
    </location>
</feature>
<gene>
    <name evidence="9" type="ORF">AVDCRST_MAG59-1337</name>
</gene>
<dbReference type="SUPFAM" id="SSF161098">
    <property type="entry name" value="MetI-like"/>
    <property type="match status" value="1"/>
</dbReference>
<keyword evidence="2 7" id="KW-0813">Transport</keyword>
<organism evidence="9">
    <name type="scientific">uncultured Thermomicrobiales bacterium</name>
    <dbReference type="NCBI Taxonomy" id="1645740"/>
    <lineage>
        <taxon>Bacteria</taxon>
        <taxon>Pseudomonadati</taxon>
        <taxon>Thermomicrobiota</taxon>
        <taxon>Thermomicrobia</taxon>
        <taxon>Thermomicrobiales</taxon>
        <taxon>environmental samples</taxon>
    </lineage>
</organism>
<dbReference type="PANTHER" id="PTHR43744">
    <property type="entry name" value="ABC TRANSPORTER PERMEASE PROTEIN MG189-RELATED-RELATED"/>
    <property type="match status" value="1"/>
</dbReference>